<dbReference type="AlphaFoldDB" id="A0A5Q4VED4"/>
<keyword evidence="11" id="KW-0862">Zinc</keyword>
<dbReference type="OrthoDB" id="9795769at2"/>
<evidence type="ECO:0000256" key="5">
    <source>
        <dbReference type="ARBA" id="ARBA00007731"/>
    </source>
</evidence>
<dbReference type="Gene3D" id="3.10.20.810">
    <property type="entry name" value="Phosphoribosyl-AMP cyclohydrolase"/>
    <property type="match status" value="1"/>
</dbReference>
<feature type="binding site" evidence="11">
    <location>
        <position position="81"/>
    </location>
    <ligand>
        <name>Zn(2+)</name>
        <dbReference type="ChEBI" id="CHEBI:29105"/>
        <note>ligand shared between dimeric partners</note>
    </ligand>
</feature>
<comment type="pathway">
    <text evidence="4">Amino-acid biosynthesis; L-histidine biosynthesis; L-histidine from 5-phospho-alpha-D-ribose 1-diphosphate: step 2/9.</text>
</comment>
<feature type="binding site" evidence="11">
    <location>
        <position position="80"/>
    </location>
    <ligand>
        <name>Mg(2+)</name>
        <dbReference type="ChEBI" id="CHEBI:18420"/>
    </ligand>
</feature>
<evidence type="ECO:0000256" key="9">
    <source>
        <dbReference type="ARBA" id="ARBA00022801"/>
    </source>
</evidence>
<dbReference type="InterPro" id="IPR002496">
    <property type="entry name" value="PRib_AMP_CycHydrolase_dom"/>
</dbReference>
<evidence type="ECO:0000256" key="4">
    <source>
        <dbReference type="ARBA" id="ARBA00005204"/>
    </source>
</evidence>
<keyword evidence="8 11" id="KW-0028">Amino-acid biosynthesis</keyword>
<proteinExistence type="inferred from homology"/>
<dbReference type="HAMAP" id="MF_01021">
    <property type="entry name" value="HisI"/>
    <property type="match status" value="1"/>
</dbReference>
<dbReference type="InterPro" id="IPR038019">
    <property type="entry name" value="PRib_AMP_CycHydrolase_sf"/>
</dbReference>
<comment type="subcellular location">
    <subcellularLocation>
        <location evidence="11">Cytoplasm</location>
    </subcellularLocation>
</comment>
<evidence type="ECO:0000256" key="11">
    <source>
        <dbReference type="HAMAP-Rule" id="MF_01021"/>
    </source>
</evidence>
<feature type="binding site" evidence="11">
    <location>
        <position position="82"/>
    </location>
    <ligand>
        <name>Mg(2+)</name>
        <dbReference type="ChEBI" id="CHEBI:18420"/>
    </ligand>
</feature>
<dbReference type="UniPathway" id="UPA00031">
    <property type="reaction ID" value="UER00008"/>
</dbReference>
<evidence type="ECO:0000256" key="8">
    <source>
        <dbReference type="ARBA" id="ARBA00022605"/>
    </source>
</evidence>
<accession>A0A5Q4VED4</accession>
<comment type="catalytic activity">
    <reaction evidence="2">
        <text>1-(5-phospho-beta-D-ribosyl)-ATP + H2O = 1-(5-phospho-beta-D-ribosyl)-5'-AMP + diphosphate + H(+)</text>
        <dbReference type="Rhea" id="RHEA:22828"/>
        <dbReference type="ChEBI" id="CHEBI:15377"/>
        <dbReference type="ChEBI" id="CHEBI:15378"/>
        <dbReference type="ChEBI" id="CHEBI:33019"/>
        <dbReference type="ChEBI" id="CHEBI:59457"/>
        <dbReference type="ChEBI" id="CHEBI:73183"/>
        <dbReference type="EC" id="3.6.1.31"/>
    </reaction>
</comment>
<protein>
    <recommendedName>
        <fullName evidence="11">Phosphoribosyl-AMP cyclohydrolase</fullName>
        <shortName evidence="11">PRA-CH</shortName>
        <ecNumber evidence="11">3.5.4.19</ecNumber>
    </recommendedName>
</protein>
<comment type="similarity">
    <text evidence="6">In the N-terminal section; belongs to the PRA-CH family.</text>
</comment>
<dbReference type="InterPro" id="IPR026660">
    <property type="entry name" value="PRA-CH"/>
</dbReference>
<keyword evidence="11" id="KW-0460">Magnesium</keyword>
<feature type="binding site" evidence="11">
    <location>
        <position position="84"/>
    </location>
    <ligand>
        <name>Mg(2+)</name>
        <dbReference type="ChEBI" id="CHEBI:18420"/>
    </ligand>
</feature>
<evidence type="ECO:0000313" key="13">
    <source>
        <dbReference type="EMBL" id="TYT76005.1"/>
    </source>
</evidence>
<comment type="subunit">
    <text evidence="11">Homodimer.</text>
</comment>
<evidence type="ECO:0000259" key="12">
    <source>
        <dbReference type="Pfam" id="PF01502"/>
    </source>
</evidence>
<keyword evidence="9 11" id="KW-0378">Hydrolase</keyword>
<comment type="pathway">
    <text evidence="3 11">Amino-acid biosynthesis; L-histidine biosynthesis; L-histidine from 5-phospho-alpha-D-ribose 1-diphosphate: step 3/9.</text>
</comment>
<dbReference type="SUPFAM" id="SSF141734">
    <property type="entry name" value="HisI-like"/>
    <property type="match status" value="1"/>
</dbReference>
<evidence type="ECO:0000256" key="10">
    <source>
        <dbReference type="ARBA" id="ARBA00023102"/>
    </source>
</evidence>
<comment type="caution">
    <text evidence="13">The sequence shown here is derived from an EMBL/GenBank/DDBJ whole genome shotgun (WGS) entry which is preliminary data.</text>
</comment>
<comment type="function">
    <text evidence="11">Catalyzes the hydrolysis of the adenine ring of phosphoribosyl-AMP.</text>
</comment>
<evidence type="ECO:0000313" key="14">
    <source>
        <dbReference type="Proteomes" id="UP000321899"/>
    </source>
</evidence>
<evidence type="ECO:0000256" key="1">
    <source>
        <dbReference type="ARBA" id="ARBA00000024"/>
    </source>
</evidence>
<dbReference type="GO" id="GO:0005737">
    <property type="term" value="C:cytoplasm"/>
    <property type="evidence" value="ECO:0007669"/>
    <property type="project" value="UniProtKB-SubCell"/>
</dbReference>
<keyword evidence="10 11" id="KW-0368">Histidine biosynthesis</keyword>
<dbReference type="Pfam" id="PF01502">
    <property type="entry name" value="PRA-CH"/>
    <property type="match status" value="1"/>
</dbReference>
<comment type="similarity">
    <text evidence="11">Belongs to the PRA-CH family.</text>
</comment>
<organism evidence="13 14">
    <name type="scientific">Desulfobotulus mexicanus</name>
    <dbReference type="NCBI Taxonomy" id="2586642"/>
    <lineage>
        <taxon>Bacteria</taxon>
        <taxon>Pseudomonadati</taxon>
        <taxon>Thermodesulfobacteriota</taxon>
        <taxon>Desulfobacteria</taxon>
        <taxon>Desulfobacterales</taxon>
        <taxon>Desulfobacteraceae</taxon>
        <taxon>Desulfobotulus</taxon>
    </lineage>
</organism>
<dbReference type="PANTHER" id="PTHR42945:SF1">
    <property type="entry name" value="HISTIDINE BIOSYNTHESIS BIFUNCTIONAL PROTEIN HIS7"/>
    <property type="match status" value="1"/>
</dbReference>
<comment type="cofactor">
    <cofactor evidence="11">
        <name>Zn(2+)</name>
        <dbReference type="ChEBI" id="CHEBI:29105"/>
    </cofactor>
    <text evidence="11">Binds 1 zinc ion per subunit.</text>
</comment>
<gene>
    <name evidence="11 13" type="primary">hisI</name>
    <name evidence="13" type="ORF">FIM25_00165</name>
</gene>
<dbReference type="GO" id="GO:0008270">
    <property type="term" value="F:zinc ion binding"/>
    <property type="evidence" value="ECO:0007669"/>
    <property type="project" value="UniProtKB-UniRule"/>
</dbReference>
<keyword evidence="7 11" id="KW-0963">Cytoplasm</keyword>
<evidence type="ECO:0000256" key="7">
    <source>
        <dbReference type="ARBA" id="ARBA00022490"/>
    </source>
</evidence>
<dbReference type="FunFam" id="3.10.20.810:FF:000001">
    <property type="entry name" value="Histidine biosynthesis bifunctional protein HisIE"/>
    <property type="match status" value="1"/>
</dbReference>
<comment type="catalytic activity">
    <reaction evidence="1 11">
        <text>1-(5-phospho-beta-D-ribosyl)-5'-AMP + H2O = 1-(5-phospho-beta-D-ribosyl)-5-[(5-phospho-beta-D-ribosylamino)methylideneamino]imidazole-4-carboxamide</text>
        <dbReference type="Rhea" id="RHEA:20049"/>
        <dbReference type="ChEBI" id="CHEBI:15377"/>
        <dbReference type="ChEBI" id="CHEBI:58435"/>
        <dbReference type="ChEBI" id="CHEBI:59457"/>
        <dbReference type="EC" id="3.5.4.19"/>
    </reaction>
</comment>
<feature type="binding site" evidence="11">
    <location>
        <position position="98"/>
    </location>
    <ligand>
        <name>Zn(2+)</name>
        <dbReference type="ChEBI" id="CHEBI:29105"/>
        <note>ligand shared between dimeric partners</note>
    </ligand>
</feature>
<name>A0A5Q4VED4_9BACT</name>
<feature type="binding site" evidence="11">
    <location>
        <position position="105"/>
    </location>
    <ligand>
        <name>Zn(2+)</name>
        <dbReference type="ChEBI" id="CHEBI:29105"/>
        <note>ligand shared between dimeric partners</note>
    </ligand>
</feature>
<dbReference type="PANTHER" id="PTHR42945">
    <property type="entry name" value="HISTIDINE BIOSYNTHESIS BIFUNCTIONAL PROTEIN"/>
    <property type="match status" value="1"/>
</dbReference>
<reference evidence="13 14" key="1">
    <citation type="submission" date="2019-06" db="EMBL/GenBank/DDBJ databases">
        <title>Desulfobotulus mexicanus sp. nov., a novel sulfate-reducing bacterium isolated from the sediment of an alkaline crater lake in Mexico.</title>
        <authorList>
            <person name="Hirschler-Rea A."/>
        </authorList>
    </citation>
    <scope>NUCLEOTIDE SEQUENCE [LARGE SCALE GENOMIC DNA]</scope>
    <source>
        <strain evidence="13 14">PAR22N</strain>
    </source>
</reference>
<evidence type="ECO:0000256" key="2">
    <source>
        <dbReference type="ARBA" id="ARBA00001460"/>
    </source>
</evidence>
<feature type="domain" description="Phosphoribosyl-AMP cyclohydrolase" evidence="12">
    <location>
        <begin position="33"/>
        <end position="107"/>
    </location>
</feature>
<keyword evidence="14" id="KW-1185">Reference proteome</keyword>
<dbReference type="EMBL" id="VDMB01000001">
    <property type="protein sequence ID" value="TYT76005.1"/>
    <property type="molecule type" value="Genomic_DNA"/>
</dbReference>
<comment type="cofactor">
    <cofactor evidence="11">
        <name>Mg(2+)</name>
        <dbReference type="ChEBI" id="CHEBI:18420"/>
    </cofactor>
    <text evidence="11">Binds 1 Mg(2+) ion per subunit.</text>
</comment>
<comment type="similarity">
    <text evidence="5">In the C-terminal section; belongs to the PRA-PH family.</text>
</comment>
<sequence>MHGFGREIVIDFEKCGGLIPVIAQDVNSGDVLMLAYMNVEALEQTLKTGKATYYSRSRKALWVKGETSGNEQEVREVLLDCDGDTLLLRVVQRGGAACHTGHASCFHRRVAEDGSLETVGVPLFDPKDVYGK</sequence>
<evidence type="ECO:0000256" key="3">
    <source>
        <dbReference type="ARBA" id="ARBA00005169"/>
    </source>
</evidence>
<dbReference type="EC" id="3.5.4.19" evidence="11"/>
<dbReference type="GO" id="GO:0004635">
    <property type="term" value="F:phosphoribosyl-AMP cyclohydrolase activity"/>
    <property type="evidence" value="ECO:0007669"/>
    <property type="project" value="UniProtKB-UniRule"/>
</dbReference>
<evidence type="ECO:0000256" key="6">
    <source>
        <dbReference type="ARBA" id="ARBA00008299"/>
    </source>
</evidence>
<dbReference type="GO" id="GO:0000287">
    <property type="term" value="F:magnesium ion binding"/>
    <property type="evidence" value="ECO:0007669"/>
    <property type="project" value="UniProtKB-UniRule"/>
</dbReference>
<dbReference type="GO" id="GO:0000105">
    <property type="term" value="P:L-histidine biosynthetic process"/>
    <property type="evidence" value="ECO:0007669"/>
    <property type="project" value="UniProtKB-UniRule"/>
</dbReference>
<keyword evidence="11" id="KW-0479">Metal-binding</keyword>
<dbReference type="NCBIfam" id="NF000768">
    <property type="entry name" value="PRK00051.1"/>
    <property type="match status" value="1"/>
</dbReference>
<dbReference type="GO" id="GO:0004636">
    <property type="term" value="F:phosphoribosyl-ATP diphosphatase activity"/>
    <property type="evidence" value="ECO:0007669"/>
    <property type="project" value="UniProtKB-EC"/>
</dbReference>
<dbReference type="Proteomes" id="UP000321899">
    <property type="component" value="Unassembled WGS sequence"/>
</dbReference>